<organism evidence="1 2">
    <name type="scientific">Rubinisphaera brasiliensis (strain ATCC 49424 / DSM 5305 / JCM 21570 / IAM 15109 / NBRC 103401 / IFAM 1448)</name>
    <name type="common">Planctomyces brasiliensis</name>
    <dbReference type="NCBI Taxonomy" id="756272"/>
    <lineage>
        <taxon>Bacteria</taxon>
        <taxon>Pseudomonadati</taxon>
        <taxon>Planctomycetota</taxon>
        <taxon>Planctomycetia</taxon>
        <taxon>Planctomycetales</taxon>
        <taxon>Planctomycetaceae</taxon>
        <taxon>Rubinisphaera</taxon>
    </lineage>
</organism>
<proteinExistence type="predicted"/>
<sequence length="204" mass="23427">MLIRLGVHSYCQAKASSAAFGVDARLFVYKVCTMSEGQRDLDELINKTWELIRQKDFEKEQATNVVFDALLSKLGDEEVSGEYSLEISLLISANRETNLFWEKFLGFVRENIDNDTIVQAAILGVIEDATTAPVDFHDMQNYMKMLDDKETAMVLFASYHRDGFPVNFLEDYAFYCRCCDSHNIQRSALNYADLQCYLENFAEE</sequence>
<name>F0SMM9_RUBBR</name>
<dbReference type="Proteomes" id="UP000006860">
    <property type="component" value="Chromosome"/>
</dbReference>
<dbReference type="KEGG" id="pbs:Plabr_1235"/>
<protein>
    <submittedName>
        <fullName evidence="1">Uncharacterized protein</fullName>
    </submittedName>
</protein>
<gene>
    <name evidence="1" type="ordered locus">Plabr_1235</name>
</gene>
<dbReference type="EMBL" id="CP002546">
    <property type="protein sequence ID" value="ADY58848.1"/>
    <property type="molecule type" value="Genomic_DNA"/>
</dbReference>
<reference evidence="2" key="1">
    <citation type="submission" date="2011-02" db="EMBL/GenBank/DDBJ databases">
        <title>The complete genome of Planctomyces brasiliensis DSM 5305.</title>
        <authorList>
            <person name="Lucas S."/>
            <person name="Copeland A."/>
            <person name="Lapidus A."/>
            <person name="Bruce D."/>
            <person name="Goodwin L."/>
            <person name="Pitluck S."/>
            <person name="Kyrpides N."/>
            <person name="Mavromatis K."/>
            <person name="Pagani I."/>
            <person name="Ivanova N."/>
            <person name="Ovchinnikova G."/>
            <person name="Lu M."/>
            <person name="Detter J.C."/>
            <person name="Han C."/>
            <person name="Land M."/>
            <person name="Hauser L."/>
            <person name="Markowitz V."/>
            <person name="Cheng J.-F."/>
            <person name="Hugenholtz P."/>
            <person name="Woyke T."/>
            <person name="Wu D."/>
            <person name="Tindall B."/>
            <person name="Pomrenke H.G."/>
            <person name="Brambilla E."/>
            <person name="Klenk H.-P."/>
            <person name="Eisen J.A."/>
        </authorList>
    </citation>
    <scope>NUCLEOTIDE SEQUENCE [LARGE SCALE GENOMIC DNA]</scope>
    <source>
        <strain evidence="2">ATCC 49424 / DSM 5305 / JCM 21570 / NBRC 103401 / IFAM 1448</strain>
    </source>
</reference>
<dbReference type="STRING" id="756272.Plabr_1235"/>
<dbReference type="RefSeq" id="WP_013627581.1">
    <property type="nucleotide sequence ID" value="NC_015174.1"/>
</dbReference>
<evidence type="ECO:0000313" key="1">
    <source>
        <dbReference type="EMBL" id="ADY58848.1"/>
    </source>
</evidence>
<evidence type="ECO:0000313" key="2">
    <source>
        <dbReference type="Proteomes" id="UP000006860"/>
    </source>
</evidence>
<dbReference type="HOGENOM" id="CLU_1342411_0_0_0"/>
<keyword evidence="2" id="KW-1185">Reference proteome</keyword>
<accession>F0SMM9</accession>
<dbReference type="AlphaFoldDB" id="F0SMM9"/>